<reference evidence="1 2" key="1">
    <citation type="submission" date="2021-06" db="EMBL/GenBank/DDBJ databases">
        <authorList>
            <person name="Palmer J.M."/>
        </authorList>
    </citation>
    <scope>NUCLEOTIDE SEQUENCE [LARGE SCALE GENOMIC DNA]</scope>
    <source>
        <strain evidence="1 2">AS_MEX2019</strain>
        <tissue evidence="1">Muscle</tissue>
    </source>
</reference>
<evidence type="ECO:0000313" key="2">
    <source>
        <dbReference type="Proteomes" id="UP001469553"/>
    </source>
</evidence>
<name>A0ABV1ACN4_9TELE</name>
<keyword evidence="2" id="KW-1185">Reference proteome</keyword>
<dbReference type="EMBL" id="JAHRIP010088485">
    <property type="protein sequence ID" value="MEQ2316299.1"/>
    <property type="molecule type" value="Genomic_DNA"/>
</dbReference>
<dbReference type="Proteomes" id="UP001469553">
    <property type="component" value="Unassembled WGS sequence"/>
</dbReference>
<gene>
    <name evidence="1" type="ORF">AMECASPLE_031226</name>
</gene>
<proteinExistence type="predicted"/>
<accession>A0ABV1ACN4</accession>
<comment type="caution">
    <text evidence="1">The sequence shown here is derived from an EMBL/GenBank/DDBJ whole genome shotgun (WGS) entry which is preliminary data.</text>
</comment>
<protein>
    <submittedName>
        <fullName evidence="1">Uncharacterized protein</fullName>
    </submittedName>
</protein>
<sequence length="174" mass="20618">MPDNRVTFILCFFVQFHTDALPLLAGALPSSVLPRQAVRPWTKDLSLYEEYKLRRNELRRRNLNRRRELEKSLPQPLLADLVRERREKTRLRVARWRAKRKLQACLNQTQVRGDMLGLSRLLSVLKHQSSYTAFINMDFFIQFPDLDVYRKIFTLTVLNLIDNLANMISQLIFS</sequence>
<organism evidence="1 2">
    <name type="scientific">Ameca splendens</name>
    <dbReference type="NCBI Taxonomy" id="208324"/>
    <lineage>
        <taxon>Eukaryota</taxon>
        <taxon>Metazoa</taxon>
        <taxon>Chordata</taxon>
        <taxon>Craniata</taxon>
        <taxon>Vertebrata</taxon>
        <taxon>Euteleostomi</taxon>
        <taxon>Actinopterygii</taxon>
        <taxon>Neopterygii</taxon>
        <taxon>Teleostei</taxon>
        <taxon>Neoteleostei</taxon>
        <taxon>Acanthomorphata</taxon>
        <taxon>Ovalentaria</taxon>
        <taxon>Atherinomorphae</taxon>
        <taxon>Cyprinodontiformes</taxon>
        <taxon>Goodeidae</taxon>
        <taxon>Ameca</taxon>
    </lineage>
</organism>
<evidence type="ECO:0000313" key="1">
    <source>
        <dbReference type="EMBL" id="MEQ2316299.1"/>
    </source>
</evidence>